<gene>
    <name evidence="11" type="ORF">BN000_03204</name>
</gene>
<comment type="similarity">
    <text evidence="2">Belongs to the ABC transporter superfamily.</text>
</comment>
<dbReference type="InterPro" id="IPR015856">
    <property type="entry name" value="ABC_transpr_CbiO/EcfA_su"/>
</dbReference>
<dbReference type="SUPFAM" id="SSF52540">
    <property type="entry name" value="P-loop containing nucleoside triphosphate hydrolases"/>
    <property type="match status" value="2"/>
</dbReference>
<evidence type="ECO:0000256" key="8">
    <source>
        <dbReference type="ARBA" id="ARBA00023136"/>
    </source>
</evidence>
<dbReference type="PROSITE" id="PS50893">
    <property type="entry name" value="ABC_TRANSPORTER_2"/>
    <property type="match status" value="2"/>
</dbReference>
<feature type="transmembrane region" description="Helical" evidence="9">
    <location>
        <begin position="103"/>
        <end position="126"/>
    </location>
</feature>
<sequence>MIDDSNPDSEAHFVSARVVGGAVRRDWHNRDVTLPGAAILPERARSLGPSELAQASVMGALCAAIAIIAVVLPHLGALGLLGAMPIALLAYRYRIRAVITATFAGGVIGFLVVGISGLGAVVLSAYVGGLAGIVKRRGRGAPTVVAASFGAGVLVGAAVVIALTVLTRLRLLVFRTVTAAVDGIATVMARMRSLQGAAQQLNRFFVDALDYWQWLVLGYAVVAIMGVSVIGWWALSRVLRRLRGVPDVHKLDAPVDIGPIQPVPVRLGKVRLRYPHTDHDALRAVSLDVGAGEHVAVTGANGSGKTTLMLILAGREPTSGTVERPGAVGLGRRGGTAVIMQHPESQVLGTRVADDVVWGLPPGETTDIDRLLREVGLAGLAERDTGGLSGGELQRLAVAAALAREPALLIADEVTSMVDQQGREALLAVLSGLTERHQTALVHITHYANEADFAERTINLSESLDNTAMIETAPAPAPTVAVGHKSHLPVLELAGVGHEYGSGSPWAKTALRGISFVVHEGDGLLIHGGNGSGKSTLAWIMAGLTIPTSGTCLLDQRPVSGQVGAVALQFQAARLQLMRGRVDLEVAAAAGFSPDDHARVTAALAVVGLDAALAKRRIDQLSGGQMRRVVLAGLLARSPRVLILDEPLAGLDAASQRGLVRLLADRRRDTGLTLVVISHDFAGLEELCPRTLHLRDGLMDLAGAGANDVTATSPATHPTRRPRRPVVLLRPVPGSSAIHQLWAGTKLLAVFGLSALLTLFPEWAAIGLVAALVLAGAWVAHIPLGVLPSAPRWLGILLVIVGITATLAGGSPHIQIGTVWLGLGGLLNFLRFTALSVVLLGLSALVSWTTNVAEIAPAVASLGRPVRPLRIPVDDWAVALALALRTFPMLIDEFRVLYAARRLRPKQAVRTRRAQLRRMTADVIDLIVAVITVTLRRADEMGDAITARGGSGQISAAPSRPKVADWIALSIVSAVCAAAVAAELVLGG</sequence>
<keyword evidence="4 9" id="KW-0812">Transmembrane</keyword>
<evidence type="ECO:0000256" key="3">
    <source>
        <dbReference type="ARBA" id="ARBA00022448"/>
    </source>
</evidence>
<dbReference type="Gene3D" id="3.40.50.300">
    <property type="entry name" value="P-loop containing nucleotide triphosphate hydrolases"/>
    <property type="match status" value="2"/>
</dbReference>
<keyword evidence="6" id="KW-0067">ATP-binding</keyword>
<evidence type="ECO:0000256" key="2">
    <source>
        <dbReference type="ARBA" id="ARBA00005417"/>
    </source>
</evidence>
<dbReference type="InterPro" id="IPR003339">
    <property type="entry name" value="ABC/ECF_trnsptr_transmembrane"/>
</dbReference>
<keyword evidence="7 9" id="KW-1133">Transmembrane helix</keyword>
<feature type="transmembrane region" description="Helical" evidence="9">
    <location>
        <begin position="790"/>
        <end position="808"/>
    </location>
</feature>
<keyword evidence="3" id="KW-0813">Transport</keyword>
<dbReference type="GO" id="GO:0042626">
    <property type="term" value="F:ATPase-coupled transmembrane transporter activity"/>
    <property type="evidence" value="ECO:0007669"/>
    <property type="project" value="TreeGrafter"/>
</dbReference>
<dbReference type="CDD" id="cd03225">
    <property type="entry name" value="ABC_cobalt_CbiO_domain1"/>
    <property type="match status" value="2"/>
</dbReference>
<feature type="transmembrane region" description="Helical" evidence="9">
    <location>
        <begin position="146"/>
        <end position="165"/>
    </location>
</feature>
<proteinExistence type="inferred from homology"/>
<feature type="transmembrane region" description="Helical" evidence="9">
    <location>
        <begin position="58"/>
        <end position="91"/>
    </location>
</feature>
<dbReference type="GO" id="GO:0043190">
    <property type="term" value="C:ATP-binding cassette (ABC) transporter complex"/>
    <property type="evidence" value="ECO:0007669"/>
    <property type="project" value="TreeGrafter"/>
</dbReference>
<name>A0A0U1DFM3_9MYCO</name>
<reference evidence="12" key="1">
    <citation type="submission" date="2015-03" db="EMBL/GenBank/DDBJ databases">
        <authorList>
            <person name="Urmite Genomes"/>
        </authorList>
    </citation>
    <scope>NUCLEOTIDE SEQUENCE [LARGE SCALE GENOMIC DNA]</scope>
    <source>
        <strain evidence="12">CSUR P1344</strain>
    </source>
</reference>
<evidence type="ECO:0000256" key="9">
    <source>
        <dbReference type="SAM" id="Phobius"/>
    </source>
</evidence>
<dbReference type="Pfam" id="PF02361">
    <property type="entry name" value="CbiQ"/>
    <property type="match status" value="1"/>
</dbReference>
<dbReference type="GO" id="GO:0016887">
    <property type="term" value="F:ATP hydrolysis activity"/>
    <property type="evidence" value="ECO:0007669"/>
    <property type="project" value="InterPro"/>
</dbReference>
<keyword evidence="5" id="KW-0547">Nucleotide-binding</keyword>
<dbReference type="SMART" id="SM00382">
    <property type="entry name" value="AAA"/>
    <property type="match status" value="2"/>
</dbReference>
<evidence type="ECO:0000256" key="7">
    <source>
        <dbReference type="ARBA" id="ARBA00022989"/>
    </source>
</evidence>
<dbReference type="PROSITE" id="PS00211">
    <property type="entry name" value="ABC_TRANSPORTER_1"/>
    <property type="match status" value="2"/>
</dbReference>
<feature type="transmembrane region" description="Helical" evidence="9">
    <location>
        <begin position="211"/>
        <end position="235"/>
    </location>
</feature>
<dbReference type="InterPro" id="IPR050095">
    <property type="entry name" value="ECF_ABC_transporter_ATP-bd"/>
</dbReference>
<dbReference type="EMBL" id="CTEC01000002">
    <property type="protein sequence ID" value="CQD15413.1"/>
    <property type="molecule type" value="Genomic_DNA"/>
</dbReference>
<dbReference type="PANTHER" id="PTHR43553:SF24">
    <property type="entry name" value="ENERGY-COUPLING FACTOR TRANSPORTER ATP-BINDING PROTEIN ECFA1"/>
    <property type="match status" value="1"/>
</dbReference>
<dbReference type="InterPro" id="IPR017871">
    <property type="entry name" value="ABC_transporter-like_CS"/>
</dbReference>
<evidence type="ECO:0000313" key="11">
    <source>
        <dbReference type="EMBL" id="CQD15413.1"/>
    </source>
</evidence>
<feature type="transmembrane region" description="Helical" evidence="9">
    <location>
        <begin position="966"/>
        <end position="986"/>
    </location>
</feature>
<dbReference type="InterPro" id="IPR003439">
    <property type="entry name" value="ABC_transporter-like_ATP-bd"/>
</dbReference>
<dbReference type="GO" id="GO:0005524">
    <property type="term" value="F:ATP binding"/>
    <property type="evidence" value="ECO:0007669"/>
    <property type="project" value="UniProtKB-KW"/>
</dbReference>
<feature type="domain" description="ABC transporter" evidence="10">
    <location>
        <begin position="491"/>
        <end position="721"/>
    </location>
</feature>
<dbReference type="InterPro" id="IPR003593">
    <property type="entry name" value="AAA+_ATPase"/>
</dbReference>
<evidence type="ECO:0000256" key="1">
    <source>
        <dbReference type="ARBA" id="ARBA00004141"/>
    </source>
</evidence>
<evidence type="ECO:0000256" key="6">
    <source>
        <dbReference type="ARBA" id="ARBA00022840"/>
    </source>
</evidence>
<dbReference type="AlphaFoldDB" id="A0A0U1DFM3"/>
<evidence type="ECO:0000259" key="10">
    <source>
        <dbReference type="PROSITE" id="PS50893"/>
    </source>
</evidence>
<keyword evidence="12" id="KW-1185">Reference proteome</keyword>
<organism evidence="11 12">
    <name type="scientific">Mycobacterium europaeum</name>
    <dbReference type="NCBI Taxonomy" id="761804"/>
    <lineage>
        <taxon>Bacteria</taxon>
        <taxon>Bacillati</taxon>
        <taxon>Actinomycetota</taxon>
        <taxon>Actinomycetes</taxon>
        <taxon>Mycobacteriales</taxon>
        <taxon>Mycobacteriaceae</taxon>
        <taxon>Mycobacterium</taxon>
        <taxon>Mycobacterium simiae complex</taxon>
    </lineage>
</organism>
<protein>
    <submittedName>
        <fullName evidence="11">ABC transporter</fullName>
    </submittedName>
</protein>
<feature type="transmembrane region" description="Helical" evidence="9">
    <location>
        <begin position="820"/>
        <end position="842"/>
    </location>
</feature>
<accession>A0A0U1DFM3</accession>
<dbReference type="InterPro" id="IPR027417">
    <property type="entry name" value="P-loop_NTPase"/>
</dbReference>
<feature type="transmembrane region" description="Helical" evidence="9">
    <location>
        <begin position="747"/>
        <end position="778"/>
    </location>
</feature>
<dbReference type="Proteomes" id="UP000199601">
    <property type="component" value="Unassembled WGS sequence"/>
</dbReference>
<evidence type="ECO:0000313" key="12">
    <source>
        <dbReference type="Proteomes" id="UP000199601"/>
    </source>
</evidence>
<keyword evidence="8 9" id="KW-0472">Membrane</keyword>
<dbReference type="PANTHER" id="PTHR43553">
    <property type="entry name" value="HEAVY METAL TRANSPORTER"/>
    <property type="match status" value="1"/>
</dbReference>
<feature type="domain" description="ABC transporter" evidence="10">
    <location>
        <begin position="265"/>
        <end position="487"/>
    </location>
</feature>
<evidence type="ECO:0000256" key="4">
    <source>
        <dbReference type="ARBA" id="ARBA00022692"/>
    </source>
</evidence>
<dbReference type="CDD" id="cd16914">
    <property type="entry name" value="EcfT"/>
    <property type="match status" value="1"/>
</dbReference>
<comment type="subcellular location">
    <subcellularLocation>
        <location evidence="1">Membrane</location>
        <topology evidence="1">Multi-pass membrane protein</topology>
    </subcellularLocation>
</comment>
<dbReference type="Pfam" id="PF00005">
    <property type="entry name" value="ABC_tran"/>
    <property type="match status" value="2"/>
</dbReference>
<evidence type="ECO:0000256" key="5">
    <source>
        <dbReference type="ARBA" id="ARBA00022741"/>
    </source>
</evidence>